<dbReference type="EMBL" id="UYRU01059332">
    <property type="protein sequence ID" value="VDN14458.1"/>
    <property type="molecule type" value="Genomic_DNA"/>
</dbReference>
<dbReference type="GO" id="GO:0030170">
    <property type="term" value="F:pyridoxal phosphate binding"/>
    <property type="evidence" value="ECO:0007669"/>
    <property type="project" value="TreeGrafter"/>
</dbReference>
<evidence type="ECO:0000256" key="3">
    <source>
        <dbReference type="ARBA" id="ARBA00022898"/>
    </source>
</evidence>
<evidence type="ECO:0000256" key="2">
    <source>
        <dbReference type="ARBA" id="ARBA00022679"/>
    </source>
</evidence>
<comment type="catalytic activity">
    <reaction evidence="5">
        <text>O-phospho-L-serine + 2-oxoglutarate = 3-phosphooxypyruvate + L-glutamate</text>
        <dbReference type="Rhea" id="RHEA:14329"/>
        <dbReference type="ChEBI" id="CHEBI:16810"/>
        <dbReference type="ChEBI" id="CHEBI:18110"/>
        <dbReference type="ChEBI" id="CHEBI:29985"/>
        <dbReference type="ChEBI" id="CHEBI:57524"/>
        <dbReference type="EC" id="2.6.1.52"/>
    </reaction>
</comment>
<dbReference type="InterPro" id="IPR022278">
    <property type="entry name" value="Pser_aminoTfrase"/>
</dbReference>
<dbReference type="Proteomes" id="UP000281553">
    <property type="component" value="Unassembled WGS sequence"/>
</dbReference>
<gene>
    <name evidence="7" type="ORF">DILT_LOCUS10289</name>
</gene>
<reference evidence="7 8" key="1">
    <citation type="submission" date="2018-11" db="EMBL/GenBank/DDBJ databases">
        <authorList>
            <consortium name="Pathogen Informatics"/>
        </authorList>
    </citation>
    <scope>NUCLEOTIDE SEQUENCE [LARGE SCALE GENOMIC DNA]</scope>
</reference>
<evidence type="ECO:0000313" key="8">
    <source>
        <dbReference type="Proteomes" id="UP000281553"/>
    </source>
</evidence>
<dbReference type="GO" id="GO:0004648">
    <property type="term" value="F:O-phospho-L-serine:2-oxoglutarate aminotransferase activity"/>
    <property type="evidence" value="ECO:0007669"/>
    <property type="project" value="UniProtKB-EC"/>
</dbReference>
<dbReference type="InterPro" id="IPR015421">
    <property type="entry name" value="PyrdxlP-dep_Trfase_major"/>
</dbReference>
<dbReference type="SUPFAM" id="SSF53383">
    <property type="entry name" value="PLP-dependent transferases"/>
    <property type="match status" value="1"/>
</dbReference>
<evidence type="ECO:0000256" key="4">
    <source>
        <dbReference type="ARBA" id="ARBA00029440"/>
    </source>
</evidence>
<evidence type="ECO:0000259" key="6">
    <source>
        <dbReference type="Pfam" id="PF00266"/>
    </source>
</evidence>
<protein>
    <recommendedName>
        <fullName evidence="6">Aminotransferase class V domain-containing protein</fullName>
    </recommendedName>
</protein>
<evidence type="ECO:0000313" key="7">
    <source>
        <dbReference type="EMBL" id="VDN14458.1"/>
    </source>
</evidence>
<dbReference type="InterPro" id="IPR015424">
    <property type="entry name" value="PyrdxlP-dep_Trfase"/>
</dbReference>
<dbReference type="OrthoDB" id="1703350at2759"/>
<dbReference type="AlphaFoldDB" id="A0A3P7LWI5"/>
<keyword evidence="3" id="KW-0663">Pyridoxal phosphate</keyword>
<dbReference type="GO" id="GO:0006564">
    <property type="term" value="P:L-serine biosynthetic process"/>
    <property type="evidence" value="ECO:0007669"/>
    <property type="project" value="InterPro"/>
</dbReference>
<dbReference type="Gene3D" id="3.40.640.10">
    <property type="entry name" value="Type I PLP-dependent aspartate aminotransferase-like (Major domain)"/>
    <property type="match status" value="1"/>
</dbReference>
<dbReference type="UniPathway" id="UPA00244">
    <property type="reaction ID" value="UER00311"/>
</dbReference>
<dbReference type="Pfam" id="PF00266">
    <property type="entry name" value="Aminotran_5"/>
    <property type="match status" value="1"/>
</dbReference>
<dbReference type="PANTHER" id="PTHR43247">
    <property type="entry name" value="PHOSPHOSERINE AMINOTRANSFERASE"/>
    <property type="match status" value="1"/>
</dbReference>
<dbReference type="InterPro" id="IPR000192">
    <property type="entry name" value="Aminotrans_V_dom"/>
</dbReference>
<comment type="pathway">
    <text evidence="4">Amino-acid biosynthesis.</text>
</comment>
<name>A0A3P7LWI5_DIBLA</name>
<proteinExistence type="predicted"/>
<dbReference type="GO" id="GO:0005737">
    <property type="term" value="C:cytoplasm"/>
    <property type="evidence" value="ECO:0007669"/>
    <property type="project" value="TreeGrafter"/>
</dbReference>
<evidence type="ECO:0000256" key="1">
    <source>
        <dbReference type="ARBA" id="ARBA00001933"/>
    </source>
</evidence>
<keyword evidence="8" id="KW-1185">Reference proteome</keyword>
<sequence length="99" mass="11409">MKNKVITFAAGPTKVPTEVKEIIRNEMLDFQGTGLSILETMHRSKQFIKLIETCEKNVRQVLNVPENYKILFLQVNHANHTRIKPFPKAVSFSKKDLLD</sequence>
<comment type="cofactor">
    <cofactor evidence="1">
        <name>pyridoxal 5'-phosphate</name>
        <dbReference type="ChEBI" id="CHEBI:597326"/>
    </cofactor>
</comment>
<keyword evidence="2" id="KW-0808">Transferase</keyword>
<evidence type="ECO:0000256" key="5">
    <source>
        <dbReference type="ARBA" id="ARBA00049007"/>
    </source>
</evidence>
<feature type="domain" description="Aminotransferase class V" evidence="6">
    <location>
        <begin position="8"/>
        <end position="74"/>
    </location>
</feature>
<accession>A0A3P7LWI5</accession>
<organism evidence="7 8">
    <name type="scientific">Dibothriocephalus latus</name>
    <name type="common">Fish tapeworm</name>
    <name type="synonym">Diphyllobothrium latum</name>
    <dbReference type="NCBI Taxonomy" id="60516"/>
    <lineage>
        <taxon>Eukaryota</taxon>
        <taxon>Metazoa</taxon>
        <taxon>Spiralia</taxon>
        <taxon>Lophotrochozoa</taxon>
        <taxon>Platyhelminthes</taxon>
        <taxon>Cestoda</taxon>
        <taxon>Eucestoda</taxon>
        <taxon>Diphyllobothriidea</taxon>
        <taxon>Diphyllobothriidae</taxon>
        <taxon>Dibothriocephalus</taxon>
    </lineage>
</organism>
<dbReference type="PANTHER" id="PTHR43247:SF1">
    <property type="entry name" value="PHOSPHOSERINE AMINOTRANSFERASE"/>
    <property type="match status" value="1"/>
</dbReference>